<gene>
    <name evidence="2" type="ORF">AMORRO_LOCUS11455</name>
</gene>
<feature type="non-terminal residue" evidence="2">
    <location>
        <position position="104"/>
    </location>
</feature>
<comment type="caution">
    <text evidence="2">The sequence shown here is derived from an EMBL/GenBank/DDBJ whole genome shotgun (WGS) entry which is preliminary data.</text>
</comment>
<evidence type="ECO:0000313" key="2">
    <source>
        <dbReference type="EMBL" id="CAG8685705.1"/>
    </source>
</evidence>
<feature type="compositionally biased region" description="Polar residues" evidence="1">
    <location>
        <begin position="15"/>
        <end position="32"/>
    </location>
</feature>
<dbReference type="Proteomes" id="UP000789342">
    <property type="component" value="Unassembled WGS sequence"/>
</dbReference>
<evidence type="ECO:0000313" key="3">
    <source>
        <dbReference type="Proteomes" id="UP000789342"/>
    </source>
</evidence>
<name>A0A9N9ERH6_9GLOM</name>
<protein>
    <submittedName>
        <fullName evidence="2">17650_t:CDS:1</fullName>
    </submittedName>
</protein>
<feature type="region of interest" description="Disordered" evidence="1">
    <location>
        <begin position="1"/>
        <end position="32"/>
    </location>
</feature>
<keyword evidence="3" id="KW-1185">Reference proteome</keyword>
<accession>A0A9N9ERH6</accession>
<reference evidence="2" key="1">
    <citation type="submission" date="2021-06" db="EMBL/GenBank/DDBJ databases">
        <authorList>
            <person name="Kallberg Y."/>
            <person name="Tangrot J."/>
            <person name="Rosling A."/>
        </authorList>
    </citation>
    <scope>NUCLEOTIDE SEQUENCE</scope>
    <source>
        <strain evidence="2">CL551</strain>
    </source>
</reference>
<sequence>MENEYISISHPPSGPTTRVNKPTAGLRNQPTRNFERKSNFGSAYLTHHVTRGQYYGWIRSKGSVVVINLHYGPIAYPKLVILYLCHRLRGLNSLLKLEKHSKSK</sequence>
<evidence type="ECO:0000256" key="1">
    <source>
        <dbReference type="SAM" id="MobiDB-lite"/>
    </source>
</evidence>
<organism evidence="2 3">
    <name type="scientific">Acaulospora morrowiae</name>
    <dbReference type="NCBI Taxonomy" id="94023"/>
    <lineage>
        <taxon>Eukaryota</taxon>
        <taxon>Fungi</taxon>
        <taxon>Fungi incertae sedis</taxon>
        <taxon>Mucoromycota</taxon>
        <taxon>Glomeromycotina</taxon>
        <taxon>Glomeromycetes</taxon>
        <taxon>Diversisporales</taxon>
        <taxon>Acaulosporaceae</taxon>
        <taxon>Acaulospora</taxon>
    </lineage>
</organism>
<proteinExistence type="predicted"/>
<dbReference type="EMBL" id="CAJVPV010014581">
    <property type="protein sequence ID" value="CAG8685705.1"/>
    <property type="molecule type" value="Genomic_DNA"/>
</dbReference>
<dbReference type="AlphaFoldDB" id="A0A9N9ERH6"/>